<organism evidence="2 3">
    <name type="scientific">Brassica oleracea var. oleracea</name>
    <dbReference type="NCBI Taxonomy" id="109376"/>
    <lineage>
        <taxon>Eukaryota</taxon>
        <taxon>Viridiplantae</taxon>
        <taxon>Streptophyta</taxon>
        <taxon>Embryophyta</taxon>
        <taxon>Tracheophyta</taxon>
        <taxon>Spermatophyta</taxon>
        <taxon>Magnoliopsida</taxon>
        <taxon>eudicotyledons</taxon>
        <taxon>Gunneridae</taxon>
        <taxon>Pentapetalae</taxon>
        <taxon>rosids</taxon>
        <taxon>malvids</taxon>
        <taxon>Brassicales</taxon>
        <taxon>Brassicaceae</taxon>
        <taxon>Brassiceae</taxon>
        <taxon>Brassica</taxon>
    </lineage>
</organism>
<protein>
    <submittedName>
        <fullName evidence="2">Uncharacterized protein</fullName>
    </submittedName>
</protein>
<feature type="compositionally biased region" description="Basic and acidic residues" evidence="1">
    <location>
        <begin position="104"/>
        <end position="118"/>
    </location>
</feature>
<reference evidence="2" key="1">
    <citation type="journal article" date="2014" name="Genome Biol.">
        <title>Transcriptome and methylome profiling reveals relics of genome dominance in the mesopolyploid Brassica oleracea.</title>
        <authorList>
            <person name="Parkin I.A."/>
            <person name="Koh C."/>
            <person name="Tang H."/>
            <person name="Robinson S.J."/>
            <person name="Kagale S."/>
            <person name="Clarke W.E."/>
            <person name="Town C.D."/>
            <person name="Nixon J."/>
            <person name="Krishnakumar V."/>
            <person name="Bidwell S.L."/>
            <person name="Denoeud F."/>
            <person name="Belcram H."/>
            <person name="Links M.G."/>
            <person name="Just J."/>
            <person name="Clarke C."/>
            <person name="Bender T."/>
            <person name="Huebert T."/>
            <person name="Mason A.S."/>
            <person name="Pires J.C."/>
            <person name="Barker G."/>
            <person name="Moore J."/>
            <person name="Walley P.G."/>
            <person name="Manoli S."/>
            <person name="Batley J."/>
            <person name="Edwards D."/>
            <person name="Nelson M.N."/>
            <person name="Wang X."/>
            <person name="Paterson A.H."/>
            <person name="King G."/>
            <person name="Bancroft I."/>
            <person name="Chalhoub B."/>
            <person name="Sharpe A.G."/>
        </authorList>
    </citation>
    <scope>NUCLEOTIDE SEQUENCE [LARGE SCALE GENOMIC DNA]</scope>
    <source>
        <strain evidence="2">cv. TO1000</strain>
    </source>
</reference>
<keyword evidence="3" id="KW-1185">Reference proteome</keyword>
<feature type="region of interest" description="Disordered" evidence="1">
    <location>
        <begin position="36"/>
        <end position="62"/>
    </location>
</feature>
<dbReference type="EnsemblPlants" id="Bo01357s010.1">
    <property type="protein sequence ID" value="Bo01357s010.1"/>
    <property type="gene ID" value="Bo01357s010"/>
</dbReference>
<dbReference type="HOGENOM" id="CLU_2079033_0_0_1"/>
<dbReference type="Proteomes" id="UP000032141">
    <property type="component" value="Unassembled WGS sequence"/>
</dbReference>
<feature type="compositionally biased region" description="Basic and acidic residues" evidence="1">
    <location>
        <begin position="42"/>
        <end position="52"/>
    </location>
</feature>
<evidence type="ECO:0000313" key="2">
    <source>
        <dbReference type="EnsemblPlants" id="Bo01357s010.1"/>
    </source>
</evidence>
<reference evidence="2" key="2">
    <citation type="submission" date="2015-06" db="UniProtKB">
        <authorList>
            <consortium name="EnsemblPlants"/>
        </authorList>
    </citation>
    <scope>IDENTIFICATION</scope>
</reference>
<name>A0A0D2ZUR6_BRAOL</name>
<proteinExistence type="predicted"/>
<feature type="region of interest" description="Disordered" evidence="1">
    <location>
        <begin position="92"/>
        <end position="118"/>
    </location>
</feature>
<evidence type="ECO:0000256" key="1">
    <source>
        <dbReference type="SAM" id="MobiDB-lite"/>
    </source>
</evidence>
<accession>A0A0D2ZUR6</accession>
<sequence>MMVGPVNICHGRIVLNPKREVHWRLDGRRYLRLPDATTGPDAYREERERRSEIGSGVRPARERPCRRRILSPTVKEVSFCFFFVAYHRTPCRSSGLEPSSKGGSRLEGRRARVEAHGV</sequence>
<dbReference type="AlphaFoldDB" id="A0A0D2ZUR6"/>
<dbReference type="Gramene" id="Bo01357s010.1">
    <property type="protein sequence ID" value="Bo01357s010.1"/>
    <property type="gene ID" value="Bo01357s010"/>
</dbReference>
<evidence type="ECO:0000313" key="3">
    <source>
        <dbReference type="Proteomes" id="UP000032141"/>
    </source>
</evidence>